<dbReference type="Proteomes" id="UP000614601">
    <property type="component" value="Unassembled WGS sequence"/>
</dbReference>
<dbReference type="InterPro" id="IPR000719">
    <property type="entry name" value="Prot_kinase_dom"/>
</dbReference>
<dbReference type="Gene3D" id="3.30.200.20">
    <property type="entry name" value="Phosphorylase Kinase, domain 1"/>
    <property type="match status" value="1"/>
</dbReference>
<dbReference type="GO" id="GO:0035556">
    <property type="term" value="P:intracellular signal transduction"/>
    <property type="evidence" value="ECO:0007669"/>
    <property type="project" value="TreeGrafter"/>
</dbReference>
<comment type="caution">
    <text evidence="6">The sequence shown here is derived from an EMBL/GenBank/DDBJ whole genome shotgun (WGS) entry which is preliminary data.</text>
</comment>
<dbReference type="GO" id="GO:0005829">
    <property type="term" value="C:cytosol"/>
    <property type="evidence" value="ECO:0007669"/>
    <property type="project" value="TreeGrafter"/>
</dbReference>
<organism evidence="6 7">
    <name type="scientific">Bursaphelenchus okinawaensis</name>
    <dbReference type="NCBI Taxonomy" id="465554"/>
    <lineage>
        <taxon>Eukaryota</taxon>
        <taxon>Metazoa</taxon>
        <taxon>Ecdysozoa</taxon>
        <taxon>Nematoda</taxon>
        <taxon>Chromadorea</taxon>
        <taxon>Rhabditida</taxon>
        <taxon>Tylenchina</taxon>
        <taxon>Tylenchomorpha</taxon>
        <taxon>Aphelenchoidea</taxon>
        <taxon>Aphelenchoididae</taxon>
        <taxon>Bursaphelenchus</taxon>
    </lineage>
</organism>
<dbReference type="Proteomes" id="UP000783686">
    <property type="component" value="Unassembled WGS sequence"/>
</dbReference>
<feature type="domain" description="Protein kinase" evidence="5">
    <location>
        <begin position="534"/>
        <end position="787"/>
    </location>
</feature>
<dbReference type="InterPro" id="IPR017441">
    <property type="entry name" value="Protein_kinase_ATP_BS"/>
</dbReference>
<dbReference type="SMART" id="SM00220">
    <property type="entry name" value="S_TKc"/>
    <property type="match status" value="1"/>
</dbReference>
<protein>
    <recommendedName>
        <fullName evidence="5">Protein kinase domain-containing protein</fullName>
    </recommendedName>
</protein>
<dbReference type="Pfam" id="PF00069">
    <property type="entry name" value="Pkinase"/>
    <property type="match status" value="1"/>
</dbReference>
<gene>
    <name evidence="6" type="ORF">BOKJ2_LOCUS12769</name>
</gene>
<feature type="compositionally biased region" description="Polar residues" evidence="4">
    <location>
        <begin position="50"/>
        <end position="59"/>
    </location>
</feature>
<dbReference type="PROSITE" id="PS00108">
    <property type="entry name" value="PROTEIN_KINASE_ST"/>
    <property type="match status" value="1"/>
</dbReference>
<keyword evidence="2 3" id="KW-0067">ATP-binding</keyword>
<dbReference type="SUPFAM" id="SSF56112">
    <property type="entry name" value="Protein kinase-like (PK-like)"/>
    <property type="match status" value="1"/>
</dbReference>
<dbReference type="InterPro" id="IPR011009">
    <property type="entry name" value="Kinase-like_dom_sf"/>
</dbReference>
<keyword evidence="7" id="KW-1185">Reference proteome</keyword>
<dbReference type="GO" id="GO:0005524">
    <property type="term" value="F:ATP binding"/>
    <property type="evidence" value="ECO:0007669"/>
    <property type="project" value="UniProtKB-UniRule"/>
</dbReference>
<evidence type="ECO:0000256" key="2">
    <source>
        <dbReference type="ARBA" id="ARBA00022840"/>
    </source>
</evidence>
<dbReference type="Gene3D" id="1.10.510.10">
    <property type="entry name" value="Transferase(Phosphotransferase) domain 1"/>
    <property type="match status" value="1"/>
</dbReference>
<name>A0A811LJF0_9BILA</name>
<keyword evidence="1 3" id="KW-0547">Nucleotide-binding</keyword>
<evidence type="ECO:0000256" key="4">
    <source>
        <dbReference type="SAM" id="MobiDB-lite"/>
    </source>
</evidence>
<dbReference type="GO" id="GO:0045719">
    <property type="term" value="P:negative regulation of glycogen biosynthetic process"/>
    <property type="evidence" value="ECO:0007669"/>
    <property type="project" value="TreeGrafter"/>
</dbReference>
<evidence type="ECO:0000313" key="6">
    <source>
        <dbReference type="EMBL" id="CAD5228620.1"/>
    </source>
</evidence>
<dbReference type="EMBL" id="CAJFDH010000006">
    <property type="protein sequence ID" value="CAD5228620.1"/>
    <property type="molecule type" value="Genomic_DNA"/>
</dbReference>
<dbReference type="FunFam" id="1.10.510.10:FF:000351">
    <property type="entry name" value="PAS domain-containing serine/threonine-protein kinase"/>
    <property type="match status" value="1"/>
</dbReference>
<feature type="binding site" evidence="3">
    <location>
        <position position="567"/>
    </location>
    <ligand>
        <name>ATP</name>
        <dbReference type="ChEBI" id="CHEBI:30616"/>
    </ligand>
</feature>
<feature type="region of interest" description="Disordered" evidence="4">
    <location>
        <begin position="50"/>
        <end position="116"/>
    </location>
</feature>
<dbReference type="OrthoDB" id="193931at2759"/>
<dbReference type="PANTHER" id="PTHR24346:SF51">
    <property type="entry name" value="PAS DOMAIN-CONTAINING SERINE_THREONINE-PROTEIN KINASE"/>
    <property type="match status" value="1"/>
</dbReference>
<dbReference type="PROSITE" id="PS00107">
    <property type="entry name" value="PROTEIN_KINASE_ATP"/>
    <property type="match status" value="1"/>
</dbReference>
<sequence>MFEHLVAVRLTTSTTHRPVGSFNQFVDSNQKNQELSPCSLLDKYTSLNGQTSEAATPSSEAGAAHQQPSPLPPPTEAEFSRPNGAHPPHDWSCHATPFPRGTPQLTAEAHRDSFSDRRMVVDSGDLHGQDEDDDKNLKTKMEESLKAFHFNDILADDESTDRSRDSHEVRSRVSTRNSSACPLVKQQMNNRGDEICPLNPHHDAQHASNHTCNNATNCRWLILMEPVNALHINVILGAKGRIFRADDSLAAVLGYDCTNRLFGTELERLIPSLNTSVEANGVEQYCCGTSVRKNGVPFNVVVVVEFDKDQNPLSYDVRVRSLASINGVITITDAGVVHSYNDNFLHELCGRHKKDEDEVVIITDLIPSFYESNSLASLSADQAVGTAPLSPEEMNHITNQVHDDQPKRFNSLPQIQVGSFYGLAKHDDKMLIPIRFDVTRLEGQPRLYAVGIGYERGIDYGINQCLEDEINELMPQTRASSSSEVESDFEVRTMQLKDDDDNDAALEIKIHDVTLSALADESNEAVCGEYSTHYDTFQLIGNGTFGSVKLAARKDTGLLAVTKFVCKSKVLPESWVKSSSRGNLVPIEVHLLETLNHKNIVKVLDVFENEKYFQLVMEKLGCGMDLFEFIENHPKMDEPLISYIFRQIVDAVKYLHDNGIVHRDLKDENVIIDRNFCCKLIDFGSAAYFGPNIIFSTFCGTMEYCSPEVLTGNKYLGPEVEMWSMGILLYTLVFFQNPFRTPQETIHAEIELVWDVSDQLFHLIGWLLNPDPKHRATIKDVRAHDWVKQPVDPTNYRFQEVLRNSDRARVSPPLYVSDLHNHLKSTSSCGNLANSSFSSIDAPSRPESGVVSAR</sequence>
<dbReference type="PANTHER" id="PTHR24346">
    <property type="entry name" value="MAP/MICROTUBULE AFFINITY-REGULATING KINASE"/>
    <property type="match status" value="1"/>
</dbReference>
<evidence type="ECO:0000259" key="5">
    <source>
        <dbReference type="PROSITE" id="PS50011"/>
    </source>
</evidence>
<dbReference type="AlphaFoldDB" id="A0A811LJF0"/>
<dbReference type="GO" id="GO:0005634">
    <property type="term" value="C:nucleus"/>
    <property type="evidence" value="ECO:0007669"/>
    <property type="project" value="TreeGrafter"/>
</dbReference>
<reference evidence="6" key="1">
    <citation type="submission" date="2020-09" db="EMBL/GenBank/DDBJ databases">
        <authorList>
            <person name="Kikuchi T."/>
        </authorList>
    </citation>
    <scope>NUCLEOTIDE SEQUENCE</scope>
    <source>
        <strain evidence="6">SH1</strain>
    </source>
</reference>
<dbReference type="InterPro" id="IPR008271">
    <property type="entry name" value="Ser/Thr_kinase_AS"/>
</dbReference>
<feature type="region of interest" description="Disordered" evidence="4">
    <location>
        <begin position="158"/>
        <end position="178"/>
    </location>
</feature>
<evidence type="ECO:0000256" key="1">
    <source>
        <dbReference type="ARBA" id="ARBA00022741"/>
    </source>
</evidence>
<accession>A0A811LJF0</accession>
<dbReference type="GO" id="GO:0004674">
    <property type="term" value="F:protein serine/threonine kinase activity"/>
    <property type="evidence" value="ECO:0007669"/>
    <property type="project" value="TreeGrafter"/>
</dbReference>
<dbReference type="PROSITE" id="PS50011">
    <property type="entry name" value="PROTEIN_KINASE_DOM"/>
    <property type="match status" value="1"/>
</dbReference>
<dbReference type="EMBL" id="CAJFCW020000006">
    <property type="protein sequence ID" value="CAG9124755.1"/>
    <property type="molecule type" value="Genomic_DNA"/>
</dbReference>
<proteinExistence type="predicted"/>
<evidence type="ECO:0000313" key="7">
    <source>
        <dbReference type="Proteomes" id="UP000614601"/>
    </source>
</evidence>
<feature type="compositionally biased region" description="Basic and acidic residues" evidence="4">
    <location>
        <begin position="160"/>
        <end position="171"/>
    </location>
</feature>
<evidence type="ECO:0000256" key="3">
    <source>
        <dbReference type="PROSITE-ProRule" id="PRU10141"/>
    </source>
</evidence>